<keyword evidence="5" id="KW-0418">Kinase</keyword>
<accession>A0ABD6BNL9</accession>
<dbReference type="InterPro" id="IPR027417">
    <property type="entry name" value="P-loop_NTPase"/>
</dbReference>
<evidence type="ECO:0000313" key="9">
    <source>
        <dbReference type="Proteomes" id="UP001597139"/>
    </source>
</evidence>
<evidence type="ECO:0000256" key="1">
    <source>
        <dbReference type="ARBA" id="ARBA00012513"/>
    </source>
</evidence>
<evidence type="ECO:0000256" key="2">
    <source>
        <dbReference type="ARBA" id="ARBA00022553"/>
    </source>
</evidence>
<proteinExistence type="predicted"/>
<dbReference type="SUPFAM" id="SSF52540">
    <property type="entry name" value="P-loop containing nucleoside triphosphate hydrolases"/>
    <property type="match status" value="2"/>
</dbReference>
<protein>
    <recommendedName>
        <fullName evidence="1">non-specific serine/threonine protein kinase</fullName>
        <ecNumber evidence="1">2.7.11.1</ecNumber>
    </recommendedName>
</protein>
<evidence type="ECO:0000256" key="5">
    <source>
        <dbReference type="ARBA" id="ARBA00022777"/>
    </source>
</evidence>
<name>A0ABD6BNL9_9EURY</name>
<feature type="domain" description="KaiC" evidence="7">
    <location>
        <begin position="238"/>
        <end position="472"/>
    </location>
</feature>
<dbReference type="PANTHER" id="PTHR42926">
    <property type="match status" value="1"/>
</dbReference>
<organism evidence="8 9">
    <name type="scientific">Halolamina litorea</name>
    <dbReference type="NCBI Taxonomy" id="1515593"/>
    <lineage>
        <taxon>Archaea</taxon>
        <taxon>Methanobacteriati</taxon>
        <taxon>Methanobacteriota</taxon>
        <taxon>Stenosarchaea group</taxon>
        <taxon>Halobacteria</taxon>
        <taxon>Halobacteriales</taxon>
        <taxon>Haloferacaceae</taxon>
    </lineage>
</organism>
<evidence type="ECO:0000256" key="4">
    <source>
        <dbReference type="ARBA" id="ARBA00022737"/>
    </source>
</evidence>
<dbReference type="Proteomes" id="UP001597139">
    <property type="component" value="Unassembled WGS sequence"/>
</dbReference>
<comment type="caution">
    <text evidence="8">The sequence shown here is derived from an EMBL/GenBank/DDBJ whole genome shotgun (WGS) entry which is preliminary data.</text>
</comment>
<dbReference type="InterPro" id="IPR010624">
    <property type="entry name" value="KaiC_dom"/>
</dbReference>
<dbReference type="RefSeq" id="WP_267645643.1">
    <property type="nucleotide sequence ID" value="NZ_JANHGR010000001.1"/>
</dbReference>
<dbReference type="InterPro" id="IPR014774">
    <property type="entry name" value="KaiC-like_dom"/>
</dbReference>
<dbReference type="EMBL" id="JBHUCZ010000001">
    <property type="protein sequence ID" value="MFD1566363.1"/>
    <property type="molecule type" value="Genomic_DNA"/>
</dbReference>
<evidence type="ECO:0000256" key="6">
    <source>
        <dbReference type="ARBA" id="ARBA00022801"/>
    </source>
</evidence>
<keyword evidence="2" id="KW-0597">Phosphoprotein</keyword>
<evidence type="ECO:0000256" key="3">
    <source>
        <dbReference type="ARBA" id="ARBA00022679"/>
    </source>
</evidence>
<gene>
    <name evidence="8" type="ORF">ACFSAU_02570</name>
</gene>
<dbReference type="PRINTS" id="PR01874">
    <property type="entry name" value="DNAREPAIRADA"/>
</dbReference>
<dbReference type="SMART" id="SM00382">
    <property type="entry name" value="AAA"/>
    <property type="match status" value="2"/>
</dbReference>
<dbReference type="EC" id="2.7.11.1" evidence="1"/>
<evidence type="ECO:0000313" key="8">
    <source>
        <dbReference type="EMBL" id="MFD1566363.1"/>
    </source>
</evidence>
<dbReference type="Gene3D" id="3.40.50.300">
    <property type="entry name" value="P-loop containing nucleotide triphosphate hydrolases"/>
    <property type="match status" value="2"/>
</dbReference>
<dbReference type="PIRSF" id="PIRSF039117">
    <property type="entry name" value="KaiC"/>
    <property type="match status" value="1"/>
</dbReference>
<dbReference type="AlphaFoldDB" id="A0ABD6BNL9"/>
<dbReference type="PANTHER" id="PTHR42926:SF1">
    <property type="entry name" value="CIRCADIAN CLOCK OSCILLATOR PROTEIN KAIC 1"/>
    <property type="match status" value="1"/>
</dbReference>
<dbReference type="GO" id="GO:0004674">
    <property type="term" value="F:protein serine/threonine kinase activity"/>
    <property type="evidence" value="ECO:0007669"/>
    <property type="project" value="UniProtKB-EC"/>
</dbReference>
<evidence type="ECO:0000259" key="7">
    <source>
        <dbReference type="PROSITE" id="PS51146"/>
    </source>
</evidence>
<reference evidence="8 9" key="1">
    <citation type="journal article" date="2019" name="Int. J. Syst. Evol. Microbiol.">
        <title>The Global Catalogue of Microorganisms (GCM) 10K type strain sequencing project: providing services to taxonomists for standard genome sequencing and annotation.</title>
        <authorList>
            <consortium name="The Broad Institute Genomics Platform"/>
            <consortium name="The Broad Institute Genome Sequencing Center for Infectious Disease"/>
            <person name="Wu L."/>
            <person name="Ma J."/>
        </authorList>
    </citation>
    <scope>NUCLEOTIDE SEQUENCE [LARGE SCALE GENOMIC DNA]</scope>
    <source>
        <strain evidence="8 9">CGMCC 1.12859</strain>
    </source>
</reference>
<feature type="domain" description="KaiC" evidence="7">
    <location>
        <begin position="4"/>
        <end position="236"/>
    </location>
</feature>
<keyword evidence="6" id="KW-0378">Hydrolase</keyword>
<dbReference type="Pfam" id="PF06745">
    <property type="entry name" value="ATPase"/>
    <property type="match status" value="2"/>
</dbReference>
<dbReference type="PROSITE" id="PS51146">
    <property type="entry name" value="KAIC"/>
    <property type="match status" value="2"/>
</dbReference>
<dbReference type="GO" id="GO:0016787">
    <property type="term" value="F:hydrolase activity"/>
    <property type="evidence" value="ECO:0007669"/>
    <property type="project" value="UniProtKB-KW"/>
</dbReference>
<keyword evidence="4" id="KW-0677">Repeat</keyword>
<keyword evidence="3" id="KW-0808">Transferase</keyword>
<dbReference type="InterPro" id="IPR051347">
    <property type="entry name" value="Circadian_clock_KaiC-rel"/>
</dbReference>
<sequence length="480" mass="53053">MSVERVSTGVGGLDDVLQGGLVAERTYMIRGSPGTGKTILGLQFLTAEPEEKTLCVNFEETTENITQNAESLGIDVSDVEFLDLSPDSDVFTETQSYDVFAPDEVESEGVTERIVEAVDKHDPDRVFVDPVTQLRHFSPDDYQFRKEVASFMSYLRERGATVLFSTQPTEEDPDDDLQFICDGTISMSHAEKGRVIEVPKFRGSDFQSGQHTVQIGEGGLTVFPILEPEQHETEFEAHSLSSGITGLDSMLHGGIERGAVTVISGSSGVGKTTTGTAFMKEAAQREERSVIYLFEEAMETFVHRCESIGIPVEEMMESGSLRVEEMEPLQVSADEFAAKVRREVEEKGAEMVMIDGLSGYRLSIRGDEEELVRELHSLCRYCKNMGVTVVLTDDVEGVTGDFEPTSARISYLADNIMFLRYLELDGQLHKAAGVLKKRASDFERGLREFRITEDGVQVGEPLTDLRGILTGTPTFDENGQ</sequence>
<dbReference type="InterPro" id="IPR030665">
    <property type="entry name" value="KaiC"/>
</dbReference>
<keyword evidence="9" id="KW-1185">Reference proteome</keyword>
<dbReference type="InterPro" id="IPR003593">
    <property type="entry name" value="AAA+_ATPase"/>
</dbReference>